<keyword evidence="18" id="KW-1185">Reference proteome</keyword>
<feature type="domain" description="HMA" evidence="16">
    <location>
        <begin position="111"/>
        <end position="175"/>
    </location>
</feature>
<dbReference type="Pfam" id="PF00702">
    <property type="entry name" value="Hydrolase"/>
    <property type="match status" value="1"/>
</dbReference>
<accession>A0A1B8HNP0</accession>
<feature type="transmembrane region" description="Helical" evidence="14">
    <location>
        <begin position="453"/>
        <end position="478"/>
    </location>
</feature>
<dbReference type="PRINTS" id="PR00120">
    <property type="entry name" value="HATPASE"/>
</dbReference>
<dbReference type="GO" id="GO:0015086">
    <property type="term" value="F:cadmium ion transmembrane transporter activity"/>
    <property type="evidence" value="ECO:0007669"/>
    <property type="project" value="TreeGrafter"/>
</dbReference>
<dbReference type="Gene3D" id="3.40.1110.10">
    <property type="entry name" value="Calcium-transporting ATPase, cytoplasmic domain N"/>
    <property type="match status" value="1"/>
</dbReference>
<dbReference type="InterPro" id="IPR008250">
    <property type="entry name" value="ATPase_P-typ_transduc_dom_A_sf"/>
</dbReference>
<feature type="transmembrane region" description="Helical" evidence="14">
    <location>
        <begin position="192"/>
        <end position="212"/>
    </location>
</feature>
<dbReference type="PROSITE" id="PS01229">
    <property type="entry name" value="COF_2"/>
    <property type="match status" value="1"/>
</dbReference>
<sequence>MHPNKDKHEHTHSTSCCTGKSECSAGQTAAVHQSHDHDHDTHDHSEHAQKEHDEDESRAHDHATHDHAHTDSNHDHAGHDHAAHDHAQGSCCSHDKAANDDVTPPELSGSRRYNWLIEGMDCPSCARKIETAVGKVASVRQAKVMFATEKLVVDAGEDVRAAVTTAVQQTGFTLYDLNDKNAAPKKKEEVSLLKQAAPMIILAILIALSYGLELINPTLGKYAFIASTLIGLYPVAKSSFRLIRSGSPFAIETLMTVAAVGAIIIGATEEAAMVILLFLLGEMLESYAAGRARRGVSALMALVPEDAVVIKDGKKTSVPVSQLRPGDIIEIAPGGRLPTDAEMISEFASFDESALTGESVPVERAQGEKVAAGSLSVDRAVQMKVVSEQGQNAIDRIMTLIEEAEERRAPIERFIDQFSRYYTPMIMLLSALVIVVPPLFMGAEWYPWIYRGLTLLLIGCPCALVISTPAAITSALAAATRRGALIKGGAALEQLGTVTTVALDKTGTLTEGKPQVTDIVALNNHSNADVLTFASSVESGSHHPLAKAILERTAELGLTITEADNRKAHAGKGVEGNLNGTNVLVSAPGKLADGLLTDTAAAEVIRLENEGKTVVAVVADNQLTGLIAMQDTLRDDAVEAIAQLRNMGVNAVMLTGDNPRAAAAIANAVGMDFRAGLMPEDKVKAVMALNEEHHTMMVGDGINDAPAMKAAGIGIAMGSGTDVALETADAALTHNRLTGIAEIIALSRATRRVIRENIAIALGLKAVFLVTTLMGLTGLWVAVLADSGATALVTANAVRLLRAVKK</sequence>
<dbReference type="Pfam" id="PF00403">
    <property type="entry name" value="HMA"/>
    <property type="match status" value="1"/>
</dbReference>
<dbReference type="NCBIfam" id="TIGR01525">
    <property type="entry name" value="ATPase-IB_hvy"/>
    <property type="match status" value="1"/>
</dbReference>
<evidence type="ECO:0000256" key="13">
    <source>
        <dbReference type="ARBA" id="ARBA00047308"/>
    </source>
</evidence>
<evidence type="ECO:0000256" key="7">
    <source>
        <dbReference type="ARBA" id="ARBA00022741"/>
    </source>
</evidence>
<dbReference type="InterPro" id="IPR051014">
    <property type="entry name" value="Cation_Transport_ATPase_IB"/>
</dbReference>
<dbReference type="SUPFAM" id="SSF81653">
    <property type="entry name" value="Calcium ATPase, transduction domain A"/>
    <property type="match status" value="1"/>
</dbReference>
<feature type="region of interest" description="Disordered" evidence="15">
    <location>
        <begin position="1"/>
        <end position="109"/>
    </location>
</feature>
<dbReference type="SFLD" id="SFLDG00002">
    <property type="entry name" value="C1.7:_P-type_atpase_like"/>
    <property type="match status" value="1"/>
</dbReference>
<keyword evidence="8 14" id="KW-0067">ATP-binding</keyword>
<dbReference type="SUPFAM" id="SSF55008">
    <property type="entry name" value="HMA, heavy metal-associated domain"/>
    <property type="match status" value="1"/>
</dbReference>
<evidence type="ECO:0000256" key="2">
    <source>
        <dbReference type="ARBA" id="ARBA00006024"/>
    </source>
</evidence>
<dbReference type="SFLD" id="SFLDF00027">
    <property type="entry name" value="p-type_atpase"/>
    <property type="match status" value="1"/>
</dbReference>
<dbReference type="OrthoDB" id="9814270at2"/>
<dbReference type="EC" id="7.2.2.12" evidence="12"/>
<comment type="similarity">
    <text evidence="2 14">Belongs to the cation transport ATPase (P-type) (TC 3.A.3) family. Type IB subfamily.</text>
</comment>
<dbReference type="InterPro" id="IPR027256">
    <property type="entry name" value="P-typ_ATPase_IB"/>
</dbReference>
<dbReference type="PROSITE" id="PS50846">
    <property type="entry name" value="HMA_2"/>
    <property type="match status" value="1"/>
</dbReference>
<dbReference type="InterPro" id="IPR023214">
    <property type="entry name" value="HAD_sf"/>
</dbReference>
<evidence type="ECO:0000313" key="17">
    <source>
        <dbReference type="EMBL" id="OBU10982.1"/>
    </source>
</evidence>
<dbReference type="PANTHER" id="PTHR48085:SF5">
    <property type="entry name" value="CADMIUM_ZINC-TRANSPORTING ATPASE HMA4-RELATED"/>
    <property type="match status" value="1"/>
</dbReference>
<dbReference type="CDD" id="cd00371">
    <property type="entry name" value="HMA"/>
    <property type="match status" value="1"/>
</dbReference>
<protein>
    <recommendedName>
        <fullName evidence="12">P-type Zn(2+) transporter</fullName>
        <ecNumber evidence="12">7.2.2.12</ecNumber>
    </recommendedName>
</protein>
<dbReference type="Gene3D" id="2.70.150.10">
    <property type="entry name" value="Calcium-transporting ATPase, cytoplasmic transduction domain A"/>
    <property type="match status" value="1"/>
</dbReference>
<dbReference type="EMBL" id="LZEY01000012">
    <property type="protein sequence ID" value="OBU10982.1"/>
    <property type="molecule type" value="Genomic_DNA"/>
</dbReference>
<keyword evidence="11 14" id="KW-0472">Membrane</keyword>
<evidence type="ECO:0000256" key="6">
    <source>
        <dbReference type="ARBA" id="ARBA00022723"/>
    </source>
</evidence>
<evidence type="ECO:0000256" key="11">
    <source>
        <dbReference type="ARBA" id="ARBA00023136"/>
    </source>
</evidence>
<dbReference type="GO" id="GO:0005886">
    <property type="term" value="C:plasma membrane"/>
    <property type="evidence" value="ECO:0007669"/>
    <property type="project" value="UniProtKB-SubCell"/>
</dbReference>
<dbReference type="InterPro" id="IPR006121">
    <property type="entry name" value="HMA_dom"/>
</dbReference>
<feature type="compositionally biased region" description="Basic and acidic residues" evidence="15">
    <location>
        <begin position="33"/>
        <end position="99"/>
    </location>
</feature>
<evidence type="ECO:0000256" key="8">
    <source>
        <dbReference type="ARBA" id="ARBA00022840"/>
    </source>
</evidence>
<dbReference type="InterPro" id="IPR036412">
    <property type="entry name" value="HAD-like_sf"/>
</dbReference>
<keyword evidence="3 14" id="KW-1003">Cell membrane</keyword>
<dbReference type="InterPro" id="IPR023299">
    <property type="entry name" value="ATPase_P-typ_cyto_dom_N"/>
</dbReference>
<feature type="compositionally biased region" description="Basic and acidic residues" evidence="15">
    <location>
        <begin position="1"/>
        <end position="12"/>
    </location>
</feature>
<dbReference type="PANTHER" id="PTHR48085">
    <property type="entry name" value="CADMIUM/ZINC-TRANSPORTING ATPASE HMA2-RELATED"/>
    <property type="match status" value="1"/>
</dbReference>
<dbReference type="Proteomes" id="UP000092377">
    <property type="component" value="Unassembled WGS sequence"/>
</dbReference>
<dbReference type="NCBIfam" id="TIGR01512">
    <property type="entry name" value="ATPase-IB2_Cd"/>
    <property type="match status" value="1"/>
</dbReference>
<dbReference type="GO" id="GO:0005524">
    <property type="term" value="F:ATP binding"/>
    <property type="evidence" value="ECO:0007669"/>
    <property type="project" value="UniProtKB-UniRule"/>
</dbReference>
<evidence type="ECO:0000256" key="5">
    <source>
        <dbReference type="ARBA" id="ARBA00022692"/>
    </source>
</evidence>
<dbReference type="NCBIfam" id="NF008262">
    <property type="entry name" value="PRK11033.1"/>
    <property type="match status" value="1"/>
</dbReference>
<proteinExistence type="inferred from homology"/>
<name>A0A1B8HNP0_9GAMM</name>
<dbReference type="PRINTS" id="PR00119">
    <property type="entry name" value="CATATPASE"/>
</dbReference>
<dbReference type="NCBIfam" id="TIGR01494">
    <property type="entry name" value="ATPase_P-type"/>
    <property type="match status" value="1"/>
</dbReference>
<gene>
    <name evidence="17" type="primary">zntA</name>
    <name evidence="17" type="ORF">AYY18_03320</name>
</gene>
<evidence type="ECO:0000259" key="16">
    <source>
        <dbReference type="PROSITE" id="PS50846"/>
    </source>
</evidence>
<keyword evidence="5 14" id="KW-0812">Transmembrane</keyword>
<dbReference type="PROSITE" id="PS01047">
    <property type="entry name" value="HMA_1"/>
    <property type="match status" value="1"/>
</dbReference>
<dbReference type="InterPro" id="IPR001757">
    <property type="entry name" value="P_typ_ATPase"/>
</dbReference>
<dbReference type="SUPFAM" id="SSF56784">
    <property type="entry name" value="HAD-like"/>
    <property type="match status" value="1"/>
</dbReference>
<evidence type="ECO:0000256" key="4">
    <source>
        <dbReference type="ARBA" id="ARBA00022553"/>
    </source>
</evidence>
<comment type="caution">
    <text evidence="17">The sequence shown here is derived from an EMBL/GenBank/DDBJ whole genome shotgun (WGS) entry which is preliminary data.</text>
</comment>
<keyword evidence="4" id="KW-0597">Phosphoprotein</keyword>
<dbReference type="GO" id="GO:0016887">
    <property type="term" value="F:ATP hydrolysis activity"/>
    <property type="evidence" value="ECO:0007669"/>
    <property type="project" value="InterPro"/>
</dbReference>
<dbReference type="InterPro" id="IPR017969">
    <property type="entry name" value="Heavy-metal-associated_CS"/>
</dbReference>
<evidence type="ECO:0000256" key="3">
    <source>
        <dbReference type="ARBA" id="ARBA00022475"/>
    </source>
</evidence>
<dbReference type="SUPFAM" id="SSF81665">
    <property type="entry name" value="Calcium ATPase, transmembrane domain M"/>
    <property type="match status" value="1"/>
</dbReference>
<evidence type="ECO:0000256" key="1">
    <source>
        <dbReference type="ARBA" id="ARBA00004651"/>
    </source>
</evidence>
<evidence type="ECO:0000256" key="14">
    <source>
        <dbReference type="RuleBase" id="RU362081"/>
    </source>
</evidence>
<dbReference type="CDD" id="cd07546">
    <property type="entry name" value="P-type_ATPase_Pb_Zn_Cd2-like"/>
    <property type="match status" value="1"/>
</dbReference>
<keyword evidence="9" id="KW-1278">Translocase</keyword>
<evidence type="ECO:0000313" key="18">
    <source>
        <dbReference type="Proteomes" id="UP000092377"/>
    </source>
</evidence>
<dbReference type="AlphaFoldDB" id="A0A1B8HNP0"/>
<dbReference type="RefSeq" id="WP_067401249.1">
    <property type="nucleotide sequence ID" value="NZ_LZEY01000012.1"/>
</dbReference>
<evidence type="ECO:0000256" key="9">
    <source>
        <dbReference type="ARBA" id="ARBA00022967"/>
    </source>
</evidence>
<dbReference type="GO" id="GO:0016463">
    <property type="term" value="F:P-type zinc transporter activity"/>
    <property type="evidence" value="ECO:0007669"/>
    <property type="project" value="UniProtKB-EC"/>
</dbReference>
<evidence type="ECO:0000256" key="15">
    <source>
        <dbReference type="SAM" id="MobiDB-lite"/>
    </source>
</evidence>
<dbReference type="InterPro" id="IPR059000">
    <property type="entry name" value="ATPase_P-type_domA"/>
</dbReference>
<dbReference type="Gene3D" id="3.40.50.1000">
    <property type="entry name" value="HAD superfamily/HAD-like"/>
    <property type="match status" value="1"/>
</dbReference>
<reference evidence="18" key="1">
    <citation type="submission" date="2016-06" db="EMBL/GenBank/DDBJ databases">
        <authorList>
            <person name="Butler K."/>
        </authorList>
    </citation>
    <scope>NUCLEOTIDE SEQUENCE [LARGE SCALE GENOMIC DNA]</scope>
    <source>
        <strain evidence="18">GCSL-Mp20</strain>
    </source>
</reference>
<feature type="transmembrane region" description="Helical" evidence="14">
    <location>
        <begin position="758"/>
        <end position="783"/>
    </location>
</feature>
<evidence type="ECO:0000256" key="10">
    <source>
        <dbReference type="ARBA" id="ARBA00022989"/>
    </source>
</evidence>
<keyword evidence="6 14" id="KW-0479">Metal-binding</keyword>
<dbReference type="InterPro" id="IPR023298">
    <property type="entry name" value="ATPase_P-typ_TM_dom_sf"/>
</dbReference>
<dbReference type="InterPro" id="IPR018303">
    <property type="entry name" value="ATPase_P-typ_P_site"/>
</dbReference>
<dbReference type="InterPro" id="IPR044492">
    <property type="entry name" value="P_typ_ATPase_HD_dom"/>
</dbReference>
<dbReference type="PROSITE" id="PS00154">
    <property type="entry name" value="ATPASE_E1_E2"/>
    <property type="match status" value="1"/>
</dbReference>
<dbReference type="Pfam" id="PF00122">
    <property type="entry name" value="E1-E2_ATPase"/>
    <property type="match status" value="1"/>
</dbReference>
<feature type="transmembrane region" description="Helical" evidence="14">
    <location>
        <begin position="421"/>
        <end position="441"/>
    </location>
</feature>
<keyword evidence="7 14" id="KW-0547">Nucleotide-binding</keyword>
<dbReference type="GO" id="GO:0046872">
    <property type="term" value="F:metal ion binding"/>
    <property type="evidence" value="ECO:0007669"/>
    <property type="project" value="UniProtKB-KW"/>
</dbReference>
<comment type="catalytic activity">
    <reaction evidence="13">
        <text>Zn(2+)(in) + ATP + H2O = Zn(2+)(out) + ADP + phosphate + H(+)</text>
        <dbReference type="Rhea" id="RHEA:20621"/>
        <dbReference type="ChEBI" id="CHEBI:15377"/>
        <dbReference type="ChEBI" id="CHEBI:15378"/>
        <dbReference type="ChEBI" id="CHEBI:29105"/>
        <dbReference type="ChEBI" id="CHEBI:30616"/>
        <dbReference type="ChEBI" id="CHEBI:43474"/>
        <dbReference type="ChEBI" id="CHEBI:456216"/>
        <dbReference type="EC" id="7.2.2.12"/>
    </reaction>
</comment>
<comment type="subcellular location">
    <subcellularLocation>
        <location evidence="1">Cell membrane</location>
        <topology evidence="1">Multi-pass membrane protein</topology>
    </subcellularLocation>
</comment>
<dbReference type="SFLD" id="SFLDS00003">
    <property type="entry name" value="Haloacid_Dehalogenase"/>
    <property type="match status" value="1"/>
</dbReference>
<organism evidence="17 18">
    <name type="scientific">Morganella psychrotolerans</name>
    <dbReference type="NCBI Taxonomy" id="368603"/>
    <lineage>
        <taxon>Bacteria</taxon>
        <taxon>Pseudomonadati</taxon>
        <taxon>Pseudomonadota</taxon>
        <taxon>Gammaproteobacteria</taxon>
        <taxon>Enterobacterales</taxon>
        <taxon>Morganellaceae</taxon>
        <taxon>Morganella</taxon>
    </lineage>
</organism>
<keyword evidence="10 14" id="KW-1133">Transmembrane helix</keyword>
<dbReference type="InterPro" id="IPR036163">
    <property type="entry name" value="HMA_dom_sf"/>
</dbReference>
<evidence type="ECO:0000256" key="12">
    <source>
        <dbReference type="ARBA" id="ARBA00039097"/>
    </source>
</evidence>
<dbReference type="Gene3D" id="3.30.70.100">
    <property type="match status" value="1"/>
</dbReference>